<evidence type="ECO:0000256" key="1">
    <source>
        <dbReference type="ARBA" id="ARBA00023015"/>
    </source>
</evidence>
<feature type="domain" description="T-box" evidence="7">
    <location>
        <begin position="9"/>
        <end position="123"/>
    </location>
</feature>
<dbReference type="AlphaFoldDB" id="A0A1I7V487"/>
<feature type="region of interest" description="Disordered" evidence="6">
    <location>
        <begin position="227"/>
        <end position="259"/>
    </location>
</feature>
<dbReference type="GO" id="GO:0003700">
    <property type="term" value="F:DNA-binding transcription factor activity"/>
    <property type="evidence" value="ECO:0007669"/>
    <property type="project" value="InterPro"/>
</dbReference>
<dbReference type="GO" id="GO:0003677">
    <property type="term" value="F:DNA binding"/>
    <property type="evidence" value="ECO:0007669"/>
    <property type="project" value="UniProtKB-UniRule"/>
</dbReference>
<evidence type="ECO:0000256" key="3">
    <source>
        <dbReference type="ARBA" id="ARBA00023163"/>
    </source>
</evidence>
<dbReference type="InterPro" id="IPR046360">
    <property type="entry name" value="T-box_DNA-bd"/>
</dbReference>
<dbReference type="GO" id="GO:0045893">
    <property type="term" value="P:positive regulation of DNA-templated transcription"/>
    <property type="evidence" value="ECO:0007669"/>
    <property type="project" value="InterPro"/>
</dbReference>
<keyword evidence="8" id="KW-1185">Reference proteome</keyword>
<dbReference type="InterPro" id="IPR036960">
    <property type="entry name" value="T-box_sf"/>
</dbReference>
<dbReference type="Proteomes" id="UP000095282">
    <property type="component" value="Unplaced"/>
</dbReference>
<dbReference type="InterPro" id="IPR008967">
    <property type="entry name" value="p53-like_TF_DNA-bd_sf"/>
</dbReference>
<proteinExistence type="predicted"/>
<dbReference type="SMART" id="SM00425">
    <property type="entry name" value="TBOX"/>
    <property type="match status" value="1"/>
</dbReference>
<evidence type="ECO:0000256" key="4">
    <source>
        <dbReference type="ARBA" id="ARBA00023242"/>
    </source>
</evidence>
<dbReference type="SUPFAM" id="SSF49417">
    <property type="entry name" value="p53-like transcription factors"/>
    <property type="match status" value="1"/>
</dbReference>
<accession>A0A1I7V487</accession>
<feature type="compositionally biased region" description="Low complexity" evidence="6">
    <location>
        <begin position="227"/>
        <end position="251"/>
    </location>
</feature>
<evidence type="ECO:0000259" key="7">
    <source>
        <dbReference type="PROSITE" id="PS50252"/>
    </source>
</evidence>
<dbReference type="PROSITE" id="PS50252">
    <property type="entry name" value="TBOX_3"/>
    <property type="match status" value="1"/>
</dbReference>
<evidence type="ECO:0000256" key="6">
    <source>
        <dbReference type="SAM" id="MobiDB-lite"/>
    </source>
</evidence>
<name>A0A1I7V487_9PELO</name>
<dbReference type="GO" id="GO:0005634">
    <property type="term" value="C:nucleus"/>
    <property type="evidence" value="ECO:0007669"/>
    <property type="project" value="UniProtKB-SubCell"/>
</dbReference>
<keyword evidence="4 5" id="KW-0539">Nucleus</keyword>
<keyword evidence="2 5" id="KW-0238">DNA-binding</keyword>
<reference evidence="9" key="1">
    <citation type="submission" date="2016-11" db="UniProtKB">
        <authorList>
            <consortium name="WormBaseParasite"/>
        </authorList>
    </citation>
    <scope>IDENTIFICATION</scope>
</reference>
<dbReference type="Gene3D" id="2.60.40.820">
    <property type="entry name" value="Transcription factor, T-box"/>
    <property type="match status" value="1"/>
</dbReference>
<evidence type="ECO:0000256" key="2">
    <source>
        <dbReference type="ARBA" id="ARBA00023125"/>
    </source>
</evidence>
<dbReference type="WBParaSite" id="Csp11.Scaffold630.g22233.t1">
    <property type="protein sequence ID" value="Csp11.Scaffold630.g22233.t1"/>
    <property type="gene ID" value="Csp11.Scaffold630.g22233"/>
</dbReference>
<evidence type="ECO:0000256" key="5">
    <source>
        <dbReference type="PROSITE-ProRule" id="PRU00201"/>
    </source>
</evidence>
<comment type="caution">
    <text evidence="5">Lacks conserved residue(s) required for the propagation of feature annotation.</text>
</comment>
<evidence type="ECO:0000313" key="8">
    <source>
        <dbReference type="Proteomes" id="UP000095282"/>
    </source>
</evidence>
<protein>
    <submittedName>
        <fullName evidence="9">T-box domain-containing protein</fullName>
    </submittedName>
</protein>
<dbReference type="Pfam" id="PF00907">
    <property type="entry name" value="T-box"/>
    <property type="match status" value="1"/>
</dbReference>
<organism evidence="8 9">
    <name type="scientific">Caenorhabditis tropicalis</name>
    <dbReference type="NCBI Taxonomy" id="1561998"/>
    <lineage>
        <taxon>Eukaryota</taxon>
        <taxon>Metazoa</taxon>
        <taxon>Ecdysozoa</taxon>
        <taxon>Nematoda</taxon>
        <taxon>Chromadorea</taxon>
        <taxon>Rhabditida</taxon>
        <taxon>Rhabditina</taxon>
        <taxon>Rhabditomorpha</taxon>
        <taxon>Rhabditoidea</taxon>
        <taxon>Rhabditidae</taxon>
        <taxon>Peloderinae</taxon>
        <taxon>Caenorhabditis</taxon>
    </lineage>
</organism>
<dbReference type="STRING" id="1561998.A0A1I7V487"/>
<evidence type="ECO:0000313" key="9">
    <source>
        <dbReference type="WBParaSite" id="Csp11.Scaffold630.g22233.t1"/>
    </source>
</evidence>
<keyword evidence="3" id="KW-0804">Transcription</keyword>
<keyword evidence="1" id="KW-0805">Transcription regulation</keyword>
<comment type="subcellular location">
    <subcellularLocation>
        <location evidence="5">Nucleus</location>
    </subcellularLocation>
</comment>
<dbReference type="eggNOG" id="KOG3585">
    <property type="taxonomic scope" value="Eukaryota"/>
</dbReference>
<sequence length="259" mass="28972">MFTLPSVSLAEKDLWMEKFPWMEMTARNSLLTPGLKFLFEGLEKDQQYKMVLSIERYGDTRWAFDAKTTSWGVSEVRNFIEPSESKRIEHPLGVQSGEKWMDGVIDFGKIKISSNEKHKGLDKVFIPHTGTFNTPTTSIYGTVSPTGCFCTPTTSNPTNYKGIGPSCQMNAAQPSGQSSYLNTMPPFYPVVQEYNLLHWYPHHQYNTYCYPASYPVFNPYASPDISSISPQSTASSSITNSPTLSNNSENTPSPPNNSS</sequence>